<feature type="transmembrane region" description="Helical" evidence="15">
    <location>
        <begin position="524"/>
        <end position="546"/>
    </location>
</feature>
<keyword evidence="8 15" id="KW-0472">Membrane</keyword>
<dbReference type="SMART" id="SM00918">
    <property type="entry name" value="Lig_chan-Glu_bd"/>
    <property type="match status" value="1"/>
</dbReference>
<evidence type="ECO:0000256" key="16">
    <source>
        <dbReference type="SAM" id="SignalP"/>
    </source>
</evidence>
<gene>
    <name evidence="19" type="ORF">PLOB_00030063</name>
</gene>
<keyword evidence="7" id="KW-0406">Ion transport</keyword>
<evidence type="ECO:0000313" key="19">
    <source>
        <dbReference type="EMBL" id="CAH3123545.1"/>
    </source>
</evidence>
<evidence type="ECO:0000313" key="20">
    <source>
        <dbReference type="Proteomes" id="UP001159405"/>
    </source>
</evidence>
<keyword evidence="9" id="KW-0675">Receptor</keyword>
<keyword evidence="2" id="KW-0813">Transport</keyword>
<comment type="caution">
    <text evidence="19">The sequence shown here is derived from an EMBL/GenBank/DDBJ whole genome shotgun (WGS) entry which is preliminary data.</text>
</comment>
<evidence type="ECO:0008006" key="21">
    <source>
        <dbReference type="Google" id="ProtNLM"/>
    </source>
</evidence>
<evidence type="ECO:0000256" key="11">
    <source>
        <dbReference type="ARBA" id="ARBA00023257"/>
    </source>
</evidence>
<dbReference type="PANTHER" id="PTHR18966">
    <property type="entry name" value="IONOTROPIC GLUTAMATE RECEPTOR"/>
    <property type="match status" value="1"/>
</dbReference>
<evidence type="ECO:0000256" key="10">
    <source>
        <dbReference type="ARBA" id="ARBA00023180"/>
    </source>
</evidence>
<dbReference type="InterPro" id="IPR001508">
    <property type="entry name" value="Iono_Glu_rcpt_met"/>
</dbReference>
<dbReference type="SUPFAM" id="SSF53850">
    <property type="entry name" value="Periplasmic binding protein-like II"/>
    <property type="match status" value="1"/>
</dbReference>
<dbReference type="InterPro" id="IPR001320">
    <property type="entry name" value="Iontro_rcpt_C"/>
</dbReference>
<dbReference type="InterPro" id="IPR001828">
    <property type="entry name" value="ANF_lig-bd_rcpt"/>
</dbReference>
<sequence>MAKKMFLALFIITSSFVKVQTERRTLTYVTIHELSIEKKVVDLAVNDSSIVKNVSVVLKRVSHNDNIALLNQALVFVQEDVIALIEGSHINKSDTCALSAVTGIPVISLSRDTRPINECTKSVQMHPGYKTFAHATLDVLNTFKWEKIALLYDADRLQEAGYFYFISQGSELTVTFVPIPEKQKVEDKTKPIATAMNQIEKLELDVILLYTKKENVELFLKQKRCENMKGYKWILQGQVPGNLSSRPVHVVLTFKLPYNEKLAPKELLSINHSQKKHLEPCLPQTANANLCHVTKFSLFFNITIPKKQGEIIFEPRIQLNHNIYQQVTFDGVTGPVRFSQDGKRAGAQLEILNLRNGSFRKVGSWNSSEKAVMFENIHSNMYDADKFKGRTMEGKILRVVVSEDEPFVMLKRQEDGLVAYEGYCIDLLNELAKTLHFTYNIKPSPDGFFGVETINGSWNGMIGELLNKRADIAGALTITEGREKVVDFAVPFMYFTEDMLLKKTSFNNGSIDFLKFLNPFHSDVWFASLATLVVISVSTFVINYLSPYGYKGANGRGTSEEFSFFNSVWFALACMLQQGSENQPRCLSGRILTGCYWFCILVWVSTYTANLAAFLTVKNAVAPINNLEDVIASSYQVTTLDSGSIYEFFKTSKYQTHRQIWHRIQAGKSFVRNVNEAVQLIREKDDRVFIYDGPVIRHIANKPPCDLTTVPGLTNVRGVGLAFQANDPYVTDFTLAILRFQENGFLANLERKWWESSSGCPKEQDTVLSGKRINLTSMAGVYVVLGVGLVVAYLVLIAEIIWKRK</sequence>
<dbReference type="InterPro" id="IPR019594">
    <property type="entry name" value="Glu/Gly-bd"/>
</dbReference>
<keyword evidence="5 15" id="KW-1133">Transmembrane helix</keyword>
<reference evidence="19 20" key="1">
    <citation type="submission" date="2022-05" db="EMBL/GenBank/DDBJ databases">
        <authorList>
            <consortium name="Genoscope - CEA"/>
            <person name="William W."/>
        </authorList>
    </citation>
    <scope>NUCLEOTIDE SEQUENCE [LARGE SCALE GENOMIC DNA]</scope>
</reference>
<keyword evidence="6" id="KW-0770">Synapse</keyword>
<accession>A0ABN8NYV0</accession>
<dbReference type="SMART" id="SM00079">
    <property type="entry name" value="PBPe"/>
    <property type="match status" value="1"/>
</dbReference>
<dbReference type="Gene3D" id="1.10.287.70">
    <property type="match status" value="1"/>
</dbReference>
<keyword evidence="3" id="KW-1003">Cell membrane</keyword>
<keyword evidence="16" id="KW-0732">Signal</keyword>
<evidence type="ECO:0000259" key="18">
    <source>
        <dbReference type="SMART" id="SM00918"/>
    </source>
</evidence>
<evidence type="ECO:0000256" key="1">
    <source>
        <dbReference type="ARBA" id="ARBA00004651"/>
    </source>
</evidence>
<keyword evidence="4 15" id="KW-0812">Transmembrane</keyword>
<dbReference type="Pfam" id="PF00060">
    <property type="entry name" value="Lig_chan"/>
    <property type="match status" value="1"/>
</dbReference>
<feature type="transmembrane region" description="Helical" evidence="15">
    <location>
        <begin position="595"/>
        <end position="617"/>
    </location>
</feature>
<evidence type="ECO:0000256" key="7">
    <source>
        <dbReference type="ARBA" id="ARBA00023065"/>
    </source>
</evidence>
<evidence type="ECO:0000256" key="3">
    <source>
        <dbReference type="ARBA" id="ARBA00022475"/>
    </source>
</evidence>
<dbReference type="Gene3D" id="3.40.190.10">
    <property type="entry name" value="Periplasmic binding protein-like II"/>
    <property type="match status" value="2"/>
</dbReference>
<evidence type="ECO:0000256" key="9">
    <source>
        <dbReference type="ARBA" id="ARBA00023170"/>
    </source>
</evidence>
<comment type="subcellular location">
    <subcellularLocation>
        <location evidence="1">Cell membrane</location>
        <topology evidence="1">Multi-pass membrane protein</topology>
    </subcellularLocation>
    <subcellularLocation>
        <location evidence="14">Postsynaptic cell membrane</location>
    </subcellularLocation>
</comment>
<dbReference type="InterPro" id="IPR028082">
    <property type="entry name" value="Peripla_BP_I"/>
</dbReference>
<feature type="transmembrane region" description="Helical" evidence="15">
    <location>
        <begin position="779"/>
        <end position="802"/>
    </location>
</feature>
<protein>
    <recommendedName>
        <fullName evidence="21">Glutamate receptor</fullName>
    </recommendedName>
</protein>
<feature type="chain" id="PRO_5047239522" description="Glutamate receptor" evidence="16">
    <location>
        <begin position="22"/>
        <end position="805"/>
    </location>
</feature>
<evidence type="ECO:0000256" key="2">
    <source>
        <dbReference type="ARBA" id="ARBA00022448"/>
    </source>
</evidence>
<name>A0ABN8NYV0_9CNID</name>
<feature type="domain" description="Ionotropic glutamate receptor L-glutamate and glycine-binding" evidence="18">
    <location>
        <begin position="406"/>
        <end position="467"/>
    </location>
</feature>
<evidence type="ECO:0000256" key="14">
    <source>
        <dbReference type="ARBA" id="ARBA00034100"/>
    </source>
</evidence>
<dbReference type="SUPFAM" id="SSF53822">
    <property type="entry name" value="Periplasmic binding protein-like I"/>
    <property type="match status" value="1"/>
</dbReference>
<dbReference type="Proteomes" id="UP001159405">
    <property type="component" value="Unassembled WGS sequence"/>
</dbReference>
<organism evidence="19 20">
    <name type="scientific">Porites lobata</name>
    <dbReference type="NCBI Taxonomy" id="104759"/>
    <lineage>
        <taxon>Eukaryota</taxon>
        <taxon>Metazoa</taxon>
        <taxon>Cnidaria</taxon>
        <taxon>Anthozoa</taxon>
        <taxon>Hexacorallia</taxon>
        <taxon>Scleractinia</taxon>
        <taxon>Fungiina</taxon>
        <taxon>Poritidae</taxon>
        <taxon>Porites</taxon>
    </lineage>
</organism>
<evidence type="ECO:0000256" key="15">
    <source>
        <dbReference type="SAM" id="Phobius"/>
    </source>
</evidence>
<keyword evidence="12" id="KW-1071">Ligand-gated ion channel</keyword>
<keyword evidence="13" id="KW-0407">Ion channel</keyword>
<evidence type="ECO:0000256" key="12">
    <source>
        <dbReference type="ARBA" id="ARBA00023286"/>
    </source>
</evidence>
<evidence type="ECO:0000256" key="13">
    <source>
        <dbReference type="ARBA" id="ARBA00023303"/>
    </source>
</evidence>
<dbReference type="EMBL" id="CALNXK010000038">
    <property type="protein sequence ID" value="CAH3123545.1"/>
    <property type="molecule type" value="Genomic_DNA"/>
</dbReference>
<feature type="domain" description="Ionotropic glutamate receptor C-terminal" evidence="17">
    <location>
        <begin position="398"/>
        <end position="756"/>
    </location>
</feature>
<evidence type="ECO:0000259" key="17">
    <source>
        <dbReference type="SMART" id="SM00079"/>
    </source>
</evidence>
<evidence type="ECO:0000256" key="4">
    <source>
        <dbReference type="ARBA" id="ARBA00022692"/>
    </source>
</evidence>
<feature type="signal peptide" evidence="16">
    <location>
        <begin position="1"/>
        <end position="21"/>
    </location>
</feature>
<dbReference type="Pfam" id="PF01094">
    <property type="entry name" value="ANF_receptor"/>
    <property type="match status" value="1"/>
</dbReference>
<dbReference type="PRINTS" id="PR00177">
    <property type="entry name" value="NMDARECEPTOR"/>
</dbReference>
<keyword evidence="10" id="KW-0325">Glycoprotein</keyword>
<evidence type="ECO:0000256" key="8">
    <source>
        <dbReference type="ARBA" id="ARBA00023136"/>
    </source>
</evidence>
<dbReference type="InterPro" id="IPR015683">
    <property type="entry name" value="Ionotropic_Glu_rcpt"/>
</dbReference>
<keyword evidence="11" id="KW-0628">Postsynaptic cell membrane</keyword>
<dbReference type="Gene3D" id="3.40.50.2300">
    <property type="match status" value="4"/>
</dbReference>
<dbReference type="Pfam" id="PF10613">
    <property type="entry name" value="Lig_chan-Glu_bd"/>
    <property type="match status" value="1"/>
</dbReference>
<evidence type="ECO:0000256" key="6">
    <source>
        <dbReference type="ARBA" id="ARBA00023018"/>
    </source>
</evidence>
<keyword evidence="20" id="KW-1185">Reference proteome</keyword>
<proteinExistence type="predicted"/>
<evidence type="ECO:0000256" key="5">
    <source>
        <dbReference type="ARBA" id="ARBA00022989"/>
    </source>
</evidence>